<reference evidence="4 5" key="1">
    <citation type="journal article" date="2021" name="Commun. Biol.">
        <title>The genome of Shorea leprosula (Dipterocarpaceae) highlights the ecological relevance of drought in aseasonal tropical rainforests.</title>
        <authorList>
            <person name="Ng K.K.S."/>
            <person name="Kobayashi M.J."/>
            <person name="Fawcett J.A."/>
            <person name="Hatakeyama M."/>
            <person name="Paape T."/>
            <person name="Ng C.H."/>
            <person name="Ang C.C."/>
            <person name="Tnah L.H."/>
            <person name="Lee C.T."/>
            <person name="Nishiyama T."/>
            <person name="Sese J."/>
            <person name="O'Brien M.J."/>
            <person name="Copetti D."/>
            <person name="Mohd Noor M.I."/>
            <person name="Ong R.C."/>
            <person name="Putra M."/>
            <person name="Sireger I.Z."/>
            <person name="Indrioko S."/>
            <person name="Kosugi Y."/>
            <person name="Izuno A."/>
            <person name="Isagi Y."/>
            <person name="Lee S.L."/>
            <person name="Shimizu K.K."/>
        </authorList>
    </citation>
    <scope>NUCLEOTIDE SEQUENCE [LARGE SCALE GENOMIC DNA]</scope>
    <source>
        <strain evidence="4">214</strain>
    </source>
</reference>
<dbReference type="InterPro" id="IPR035979">
    <property type="entry name" value="RBD_domain_sf"/>
</dbReference>
<evidence type="ECO:0000313" key="5">
    <source>
        <dbReference type="Proteomes" id="UP001054252"/>
    </source>
</evidence>
<dbReference type="PANTHER" id="PTHR46890:SF50">
    <property type="entry name" value="RNA-DIRECTED DNA POLYMERASE, EUKARYOTA, REVERSE TRANSCRIPTASE ZINC-BINDING DOMAIN PROTEIN-RELATED"/>
    <property type="match status" value="1"/>
</dbReference>
<dbReference type="PROSITE" id="PS50878">
    <property type="entry name" value="RT_POL"/>
    <property type="match status" value="1"/>
</dbReference>
<evidence type="ECO:0000259" key="3">
    <source>
        <dbReference type="PROSITE" id="PS50878"/>
    </source>
</evidence>
<dbReference type="CDD" id="cd00590">
    <property type="entry name" value="RRM_SF"/>
    <property type="match status" value="1"/>
</dbReference>
<dbReference type="CDD" id="cd01650">
    <property type="entry name" value="RT_nLTR_like"/>
    <property type="match status" value="1"/>
</dbReference>
<dbReference type="PANTHER" id="PTHR46890">
    <property type="entry name" value="NON-LTR RETROLELEMENT REVERSE TRANSCRIPTASE-LIKE PROTEIN-RELATED"/>
    <property type="match status" value="1"/>
</dbReference>
<dbReference type="GO" id="GO:0006281">
    <property type="term" value="P:DNA repair"/>
    <property type="evidence" value="ECO:0007669"/>
    <property type="project" value="InterPro"/>
</dbReference>
<evidence type="ECO:0000313" key="4">
    <source>
        <dbReference type="EMBL" id="GKV01707.1"/>
    </source>
</evidence>
<keyword evidence="1" id="KW-0694">RNA-binding</keyword>
<gene>
    <name evidence="4" type="ORF">SLEP1_g14249</name>
</gene>
<protein>
    <submittedName>
        <fullName evidence="4">Uncharacterized protein</fullName>
    </submittedName>
</protein>
<feature type="domain" description="Reverse transcriptase" evidence="3">
    <location>
        <begin position="988"/>
        <end position="1266"/>
    </location>
</feature>
<evidence type="ECO:0000259" key="2">
    <source>
        <dbReference type="PROSITE" id="PS50102"/>
    </source>
</evidence>
<feature type="domain" description="RRM" evidence="2">
    <location>
        <begin position="41"/>
        <end position="118"/>
    </location>
</feature>
<dbReference type="GO" id="GO:0004519">
    <property type="term" value="F:endonuclease activity"/>
    <property type="evidence" value="ECO:0007669"/>
    <property type="project" value="InterPro"/>
</dbReference>
<dbReference type="InterPro" id="IPR052343">
    <property type="entry name" value="Retrotransposon-Effector_Assoc"/>
</dbReference>
<dbReference type="InterPro" id="IPR005135">
    <property type="entry name" value="Endo/exonuclease/phosphatase"/>
</dbReference>
<dbReference type="Gene3D" id="3.30.70.330">
    <property type="match status" value="1"/>
</dbReference>
<accession>A0AAV5ISG2</accession>
<organism evidence="4 5">
    <name type="scientific">Rubroshorea leprosula</name>
    <dbReference type="NCBI Taxonomy" id="152421"/>
    <lineage>
        <taxon>Eukaryota</taxon>
        <taxon>Viridiplantae</taxon>
        <taxon>Streptophyta</taxon>
        <taxon>Embryophyta</taxon>
        <taxon>Tracheophyta</taxon>
        <taxon>Spermatophyta</taxon>
        <taxon>Magnoliopsida</taxon>
        <taxon>eudicotyledons</taxon>
        <taxon>Gunneridae</taxon>
        <taxon>Pentapetalae</taxon>
        <taxon>rosids</taxon>
        <taxon>malvids</taxon>
        <taxon>Malvales</taxon>
        <taxon>Dipterocarpaceae</taxon>
        <taxon>Rubroshorea</taxon>
    </lineage>
</organism>
<dbReference type="EMBL" id="BPVZ01000017">
    <property type="protein sequence ID" value="GKV01707.1"/>
    <property type="molecule type" value="Genomic_DNA"/>
</dbReference>
<dbReference type="Proteomes" id="UP001054252">
    <property type="component" value="Unassembled WGS sequence"/>
</dbReference>
<dbReference type="Gene3D" id="3.60.10.10">
    <property type="entry name" value="Endonuclease/exonuclease/phosphatase"/>
    <property type="match status" value="1"/>
</dbReference>
<dbReference type="SUPFAM" id="SSF54928">
    <property type="entry name" value="RNA-binding domain, RBD"/>
    <property type="match status" value="1"/>
</dbReference>
<dbReference type="InterPro" id="IPR000504">
    <property type="entry name" value="RRM_dom"/>
</dbReference>
<proteinExistence type="predicted"/>
<dbReference type="GO" id="GO:0003723">
    <property type="term" value="F:RNA binding"/>
    <property type="evidence" value="ECO:0007669"/>
    <property type="project" value="UniProtKB-UniRule"/>
</dbReference>
<dbReference type="SMART" id="SM00360">
    <property type="entry name" value="RRM"/>
    <property type="match status" value="1"/>
</dbReference>
<dbReference type="InterPro" id="IPR036691">
    <property type="entry name" value="Endo/exonu/phosph_ase_sf"/>
</dbReference>
<evidence type="ECO:0000256" key="1">
    <source>
        <dbReference type="PROSITE-ProRule" id="PRU00176"/>
    </source>
</evidence>
<sequence>MKTTRVRGKDAAAKEDSDFRRQQGLRRRIPGFSNQLSGQARTFFFYNFPENLRAKDLWYCFQGYGKVVDVFVPNKRDKWGKRFGFVRMVGVMNEYRMEKRLNEIWFGFYKLRVRIADHPLKQSAGQEKMTRSNANRLVQPGQSYAQAVVGNNQRYVKKQDNEKGVPEKEKGKVQVEMVPVQTVQLDKNEQVDSSDTMQGQMGTVGSVGDQAQAATIDFSPMEEELHWLEGGMVALLKSLRSITSIQDIIDVDGGLISVSPLGGRSVLLTKKVKGYLGEFMEQNKELFDTWFESIRPWAMATSLRSRLVWLRVSGIPLKAWSDRCFSLIGGTVGEVVMVHDDTRNKLFMCEGRVLVLCSEEFKIAKNVQLKIEGQSYEVGVVEEEWRSDPDCIDEISAEDDDSIDLEQFQKEGVLNSNNKELTGQEEAGMSGGIEQYGRIEDLHGLVKDNGLIDVIGPRVSLNGMVENWERKSRRSSRLGDWADEVKARKEGEGATVASRIGKDAADASRIGKETSRRKMCLYLRWVYCSPEPCDSTGSKSARGKKIDYSWATVGHAVPRKGLRGTVKRRELGNLVRVEKPDFLFVQETKLEEVEEGLCKMLWYSDEFGWSMKSSVGASGGLLCVWNRTVFVKLEEFTGDGYLGIKGVWGSKEEPCVFVNVYASSDKRSKAALWDELSQKITKEGGRWLLAGDYNVVRCLEEKRGRTGMSVDMSEFDAFIETTGLVDIKLPNRKFTWYRPDGTSMSRLDRILMTVEMSSMEFKTVVEGKWNEMVVDGFASFRCLQKLKMLKKFLKWWNKEVFGDIEVQFQATMDKVAQMDMKNEEADLEGEELAERQEGFHEMWEIMKKREILWKQKSRCSWAKLGDANTRFFHKVANGRKVHNNINGFACEGKWVEEPKEVKKEVVRHFSKMFAGESWQHPKPVGINFNQISKEKKAELERPFSVEEIEEGLKSCEGTKALGPDGFNFNFLKCVWNCLKEDFMSFFEEFHQNGRLVRGLNSSFISLIPKKLNPLELKDFRPISLIGCLYKLLAKVLANRLKGVMSGLISDTQSAFLGGRQLVDSVLVLNEVVDEVKLKKQKAFVFKADFEKAYDCVDWAYLDWMLCRMGFEMKWRGWIRECLSTARISVLVNGSPTEEFVMGRGLRQGDSLSLFLFLIVAEGLNGLVRRAEIEGMLHSPVVGNTGLTVSLLQFADDTVILGDADSENIFAVKTILRCFELMSGLRINFSKSSVVGYNVSERWIKGAASVLHCGVGETSFMYLGLPVGGKISCKKMWEPVLKKFRAKLAVWKSSTLSFGGHITLLNSIRGWGGGFVEEGDVGEILWGQGRSRYYGFGECEGISDLEGYYQYRSTIWKVTGYVGQGVQMGGSGRVVEWGSGVSEMGGWEAGSWRWNIIWRRGRFGREKDEELRLWEVLNTVGLKVGVEDYWQWIHVSDGKVFKGDVALREGLLAMIQEKTFFWCKNKVQGCVFSVSDWKLNPHGCAAAMRNHKRRQKEFRLNQTGRV</sequence>
<dbReference type="GO" id="GO:0003677">
    <property type="term" value="F:DNA binding"/>
    <property type="evidence" value="ECO:0007669"/>
    <property type="project" value="InterPro"/>
</dbReference>
<dbReference type="PROSITE" id="PS50102">
    <property type="entry name" value="RRM"/>
    <property type="match status" value="1"/>
</dbReference>
<dbReference type="Pfam" id="PF00078">
    <property type="entry name" value="RVT_1"/>
    <property type="match status" value="1"/>
</dbReference>
<dbReference type="SUPFAM" id="SSF56219">
    <property type="entry name" value="DNase I-like"/>
    <property type="match status" value="1"/>
</dbReference>
<comment type="caution">
    <text evidence="4">The sequence shown here is derived from an EMBL/GenBank/DDBJ whole genome shotgun (WGS) entry which is preliminary data.</text>
</comment>
<dbReference type="InterPro" id="IPR012677">
    <property type="entry name" value="Nucleotide-bd_a/b_plait_sf"/>
</dbReference>
<dbReference type="Pfam" id="PF03372">
    <property type="entry name" value="Exo_endo_phos"/>
    <property type="match status" value="1"/>
</dbReference>
<dbReference type="InterPro" id="IPR020847">
    <property type="entry name" value="AP_endonuclease_F1_BS"/>
</dbReference>
<name>A0AAV5ISG2_9ROSI</name>
<dbReference type="InterPro" id="IPR000477">
    <property type="entry name" value="RT_dom"/>
</dbReference>
<dbReference type="PROSITE" id="PS00726">
    <property type="entry name" value="AP_NUCLEASE_F1_1"/>
    <property type="match status" value="1"/>
</dbReference>
<keyword evidence="5" id="KW-1185">Reference proteome</keyword>